<dbReference type="HOGENOM" id="CLU_123860_2_1_6"/>
<keyword evidence="1" id="KW-0812">Transmembrane</keyword>
<accession>F6DAZ1</accession>
<proteinExistence type="predicted"/>
<dbReference type="STRING" id="717773.Thicy_1566"/>
<keyword evidence="3" id="KW-1185">Reference proteome</keyword>
<dbReference type="OrthoDB" id="5588650at2"/>
<dbReference type="InterPro" id="IPR007360">
    <property type="entry name" value="SirB"/>
</dbReference>
<feature type="transmembrane region" description="Helical" evidence="1">
    <location>
        <begin position="70"/>
        <end position="91"/>
    </location>
</feature>
<dbReference type="PANTHER" id="PTHR39594">
    <property type="entry name" value="PROTEIN YCHQ"/>
    <property type="match status" value="1"/>
</dbReference>
<dbReference type="eggNOG" id="COG3094">
    <property type="taxonomic scope" value="Bacteria"/>
</dbReference>
<keyword evidence="1" id="KW-0472">Membrane</keyword>
<dbReference type="GO" id="GO:0005886">
    <property type="term" value="C:plasma membrane"/>
    <property type="evidence" value="ECO:0007669"/>
    <property type="project" value="TreeGrafter"/>
</dbReference>
<evidence type="ECO:0000313" key="3">
    <source>
        <dbReference type="Proteomes" id="UP000009232"/>
    </source>
</evidence>
<gene>
    <name evidence="2" type="ordered locus">Thicy_1566</name>
</gene>
<evidence type="ECO:0000313" key="2">
    <source>
        <dbReference type="EMBL" id="AEG32324.1"/>
    </source>
</evidence>
<name>F6DAZ1_THICA</name>
<protein>
    <submittedName>
        <fullName evidence="2">Invasion gene expression up-regulator SirB</fullName>
    </submittedName>
</protein>
<dbReference type="AlphaFoldDB" id="F6DAZ1"/>
<feature type="transmembrane region" description="Helical" evidence="1">
    <location>
        <begin position="98"/>
        <end position="116"/>
    </location>
</feature>
<sequence length="123" mass="13853">MYASLLLLHKLAVLTSIAVFFVRGLGVIYDREWVKLKPVKIVPHIVDTLLIASAIGIVIVTPFAFSDPWILLKLIGIFVYVGLSVVVFKIAKSRTQRALFWVLNLAVLFFLVAVTVEKQVWPF</sequence>
<keyword evidence="1" id="KW-1133">Transmembrane helix</keyword>
<dbReference type="KEGG" id="tcy:Thicy_1566"/>
<evidence type="ECO:0000256" key="1">
    <source>
        <dbReference type="SAM" id="Phobius"/>
    </source>
</evidence>
<dbReference type="EMBL" id="CP002776">
    <property type="protein sequence ID" value="AEG32324.1"/>
    <property type="molecule type" value="Genomic_DNA"/>
</dbReference>
<feature type="transmembrane region" description="Helical" evidence="1">
    <location>
        <begin position="6"/>
        <end position="29"/>
    </location>
</feature>
<feature type="transmembrane region" description="Helical" evidence="1">
    <location>
        <begin position="41"/>
        <end position="64"/>
    </location>
</feature>
<dbReference type="PANTHER" id="PTHR39594:SF1">
    <property type="entry name" value="PROTEIN YCHQ"/>
    <property type="match status" value="1"/>
</dbReference>
<dbReference type="Pfam" id="PF04247">
    <property type="entry name" value="SirB"/>
    <property type="match status" value="1"/>
</dbReference>
<reference evidence="2 3" key="1">
    <citation type="submission" date="2011-05" db="EMBL/GenBank/DDBJ databases">
        <title>Complete sequence of Thioalkalimicrobium cyclicum ALM1.</title>
        <authorList>
            <consortium name="US DOE Joint Genome Institute"/>
            <person name="Lucas S."/>
            <person name="Han J."/>
            <person name="Lapidus A."/>
            <person name="Cheng J.-F."/>
            <person name="Goodwin L."/>
            <person name="Pitluck S."/>
            <person name="Peters L."/>
            <person name="Mikhailova N."/>
            <person name="Davenport K."/>
            <person name="Han C."/>
            <person name="Tapia R."/>
            <person name="Land M."/>
            <person name="Hauser L."/>
            <person name="Kyrpides N."/>
            <person name="Ivanova N."/>
            <person name="Pagani I."/>
            <person name="Kappler U."/>
            <person name="Woyke T."/>
        </authorList>
    </citation>
    <scope>NUCLEOTIDE SEQUENCE [LARGE SCALE GENOMIC DNA]</scope>
    <source>
        <strain evidence="3">DSM 14477 / JCM 11371 / ALM1</strain>
    </source>
</reference>
<organism evidence="2 3">
    <name type="scientific">Thiomicrospira cyclica (strain DSM 14477 / JCM 11371 / ALM1)</name>
    <name type="common">Thioalkalimicrobium cyclicum</name>
    <dbReference type="NCBI Taxonomy" id="717773"/>
    <lineage>
        <taxon>Bacteria</taxon>
        <taxon>Pseudomonadati</taxon>
        <taxon>Pseudomonadota</taxon>
        <taxon>Gammaproteobacteria</taxon>
        <taxon>Thiotrichales</taxon>
        <taxon>Piscirickettsiaceae</taxon>
        <taxon>Thiomicrospira</taxon>
    </lineage>
</organism>
<dbReference type="RefSeq" id="WP_013836098.1">
    <property type="nucleotide sequence ID" value="NC_015581.1"/>
</dbReference>
<dbReference type="PIRSF" id="PIRSF005610">
    <property type="entry name" value="SirB"/>
    <property type="match status" value="1"/>
</dbReference>
<dbReference type="Proteomes" id="UP000009232">
    <property type="component" value="Chromosome"/>
</dbReference>